<name>A0ABR3SWI9_9PEZI</name>
<proteinExistence type="predicted"/>
<evidence type="ECO:0000256" key="1">
    <source>
        <dbReference type="ARBA" id="ARBA00022806"/>
    </source>
</evidence>
<evidence type="ECO:0000259" key="2">
    <source>
        <dbReference type="Pfam" id="PF13086"/>
    </source>
</evidence>
<dbReference type="PANTHER" id="PTHR10887:SF341">
    <property type="entry name" value="NFX1-TYPE ZINC FINGER-CONTAINING PROTEIN 1"/>
    <property type="match status" value="1"/>
</dbReference>
<dbReference type="PANTHER" id="PTHR10887">
    <property type="entry name" value="DNA2/NAM7 HELICASE FAMILY"/>
    <property type="match status" value="1"/>
</dbReference>
<dbReference type="Pfam" id="PF13086">
    <property type="entry name" value="AAA_11"/>
    <property type="match status" value="1"/>
</dbReference>
<keyword evidence="1" id="KW-0547">Nucleotide-binding</keyword>
<dbReference type="InterPro" id="IPR041679">
    <property type="entry name" value="DNA2/NAM7-like_C"/>
</dbReference>
<dbReference type="InterPro" id="IPR027417">
    <property type="entry name" value="P-loop_NTPase"/>
</dbReference>
<evidence type="ECO:0000259" key="3">
    <source>
        <dbReference type="Pfam" id="PF13087"/>
    </source>
</evidence>
<comment type="caution">
    <text evidence="4">The sequence shown here is derived from an EMBL/GenBank/DDBJ whole genome shotgun (WGS) entry which is preliminary data.</text>
</comment>
<keyword evidence="1" id="KW-0067">ATP-binding</keyword>
<dbReference type="Proteomes" id="UP001521116">
    <property type="component" value="Unassembled WGS sequence"/>
</dbReference>
<dbReference type="CDD" id="cd17936">
    <property type="entry name" value="EEXXEc_NFX1"/>
    <property type="match status" value="1"/>
</dbReference>
<evidence type="ECO:0000313" key="4">
    <source>
        <dbReference type="EMBL" id="KAL1631695.1"/>
    </source>
</evidence>
<feature type="domain" description="DNA2/NAM7 helicase-like C-terminal" evidence="3">
    <location>
        <begin position="797"/>
        <end position="932"/>
    </location>
</feature>
<dbReference type="InterPro" id="IPR047187">
    <property type="entry name" value="SF1_C_Upf1"/>
</dbReference>
<keyword evidence="1" id="KW-0378">Hydrolase</keyword>
<gene>
    <name evidence="4" type="ORF">SLS56_004369</name>
</gene>
<dbReference type="SUPFAM" id="SSF52540">
    <property type="entry name" value="P-loop containing nucleoside triphosphate hydrolases"/>
    <property type="match status" value="1"/>
</dbReference>
<evidence type="ECO:0000313" key="5">
    <source>
        <dbReference type="Proteomes" id="UP001521116"/>
    </source>
</evidence>
<dbReference type="InterPro" id="IPR045055">
    <property type="entry name" value="DNA2/NAM7-like"/>
</dbReference>
<keyword evidence="5" id="KW-1185">Reference proteome</keyword>
<dbReference type="Gene3D" id="3.40.50.300">
    <property type="entry name" value="P-loop containing nucleotide triphosphate hydrolases"/>
    <property type="match status" value="3"/>
</dbReference>
<dbReference type="InterPro" id="IPR041677">
    <property type="entry name" value="DNA2/NAM7_AAA_11"/>
</dbReference>
<dbReference type="EMBL" id="JAJVDC020000039">
    <property type="protein sequence ID" value="KAL1631695.1"/>
    <property type="molecule type" value="Genomic_DNA"/>
</dbReference>
<sequence length="974" mass="109785">MTRSGRLAALFTSIIKGKRTVTKPRDVTMFLEAICNQQDKTSCVERLVASDAASDALRAGLRFDISDVFINNELRRFLCYLQDPILKQLCNGDFLRRLLITVVDPPSLWDAIVGAHNEHRLSSDAEKCFAWLLLELLSWTSNTPINLQSAAQHAVDTGCFTESEDHDLRALGHRIKHVFHAKSVAIPASISGPGGRHDNDFIDFRQIAIYPTEDELISKEKSFYRRADAVDEAPPEQRVAVHFDNQFRLLREDMLDELREDLKSSQSKKGRRGNLRFRGLSLVGFHCGADRRRSAFSITARCNSGLERLTDIPQRQRKSLLKDDRKFLKHQSFGCLMERDKVIAFATLERVEDLLLRDPPLITLRIPDTRALERALLTFKLSKEIDFILVDTAMFAYEPILQCLQAKVELPLAEELLSLDESNTGTRFRSSSICPQHVVEAIDDSAGQNLEGPLRLPKPVNLDQSQTKSLLAGLTQTASLIQGPPGTGKSFIGALLAKAFHDHTHQKILVICYTNHALDQFLEDLLDIGIPDEDMVRMGSKSRPRTEHLSLFNQSSGSRRSQATWDVIHKLNEEVNSSENNLKGLMSSYTNFSIKKSEVMEYLEFSEDDSCFFDAFKVPEQEGKFQIVGGAGKTVDETYLYDRWSRGENAGVFNHVVSPAHLEIWNTGPDQRRAKINQWTRNLLEERITGISSLVKAFDASQTHLQATLDQQKTEILRTKRIVACTTTAAAKYTQQLQNAAPDIILVEEAGEILESHVLTAMTPQTKQLILIGDHQQLRPKVNNYALTVEKGNGYDLNRSLFERLILAGFPHTTLAQQHRMCPEISSLVRHLTYPDLLDAPKTQTRPRLRGLQDRVIFFNHQHTEFAEDAIADRRDQGSGVSRKNNFEAEMVLQVVRYMAQQGYGTADQVVLTPYLGQLSLLRRRLSQENDPVLNDLDSFDLVKAGLMSPASAKHNKQQIKISTIGKPSRVSLG</sequence>
<accession>A0ABR3SWI9</accession>
<protein>
    <submittedName>
        <fullName evidence="4">Uncharacterized protein</fullName>
    </submittedName>
</protein>
<organism evidence="4 5">
    <name type="scientific">Neofusicoccum ribis</name>
    <dbReference type="NCBI Taxonomy" id="45134"/>
    <lineage>
        <taxon>Eukaryota</taxon>
        <taxon>Fungi</taxon>
        <taxon>Dikarya</taxon>
        <taxon>Ascomycota</taxon>
        <taxon>Pezizomycotina</taxon>
        <taxon>Dothideomycetes</taxon>
        <taxon>Dothideomycetes incertae sedis</taxon>
        <taxon>Botryosphaeriales</taxon>
        <taxon>Botryosphaeriaceae</taxon>
        <taxon>Neofusicoccum</taxon>
    </lineage>
</organism>
<dbReference type="Pfam" id="PF13087">
    <property type="entry name" value="AAA_12"/>
    <property type="match status" value="1"/>
</dbReference>
<keyword evidence="1" id="KW-0347">Helicase</keyword>
<feature type="domain" description="DNA2/NAM7 helicase helicase" evidence="2">
    <location>
        <begin position="461"/>
        <end position="782"/>
    </location>
</feature>
<reference evidence="4 5" key="1">
    <citation type="submission" date="2024-02" db="EMBL/GenBank/DDBJ databases">
        <title>De novo assembly and annotation of 12 fungi associated with fruit tree decline syndrome in Ontario, Canada.</title>
        <authorList>
            <person name="Sulman M."/>
            <person name="Ellouze W."/>
            <person name="Ilyukhin E."/>
        </authorList>
    </citation>
    <scope>NUCLEOTIDE SEQUENCE [LARGE SCALE GENOMIC DNA]</scope>
    <source>
        <strain evidence="4 5">M1-105</strain>
    </source>
</reference>
<dbReference type="CDD" id="cd18808">
    <property type="entry name" value="SF1_C_Upf1"/>
    <property type="match status" value="1"/>
</dbReference>